<dbReference type="InterPro" id="IPR036505">
    <property type="entry name" value="Amidase/PGRP_sf"/>
</dbReference>
<dbReference type="InterPro" id="IPR051206">
    <property type="entry name" value="NAMLAA_amidase_2"/>
</dbReference>
<feature type="region of interest" description="Disordered" evidence="5">
    <location>
        <begin position="246"/>
        <end position="289"/>
    </location>
</feature>
<sequence>MKRTRSRTAGLALSSATAITAALLTPAGAANADEPAPATECPASLACEWVPAAYQLNNPADPGSYGNYDTADRPTTTRIRYIVLHDTETEYNATLRLFQNPKALVSAHYVVRSSDGHVAQMVRTKDVAWQAGNWYINAQSIGIEQEGWAAQGATWYTPAMYRSTARLVRHLAAKYDIPLDRQHILGHDTVPGPTAAGVRGMHWDPGPYWDWGHFFRLLHRPLRPTASHRSELITINPRFRRNIQHARDCEKNQDLPDQGTSFVPLHTEPSADAPLFSDPGLHPDGSPGTDCAADWGSKASTGQSFVVAERQGDWTAVWWAGGKAWFQEPRGRRTTVPSRGWVVRPKEGRAEIPTYGRAYPEAAAYPQSIPKQAVVPLPYTIKAGQAYASTGETPTGYYYAKTIDNSLPDDHTYVAGDDTYLTVQIGHRIAYVKAEDVDLVRARTR</sequence>
<reference evidence="8" key="2">
    <citation type="submission" date="2020-09" db="EMBL/GenBank/DDBJ databases">
        <authorList>
            <person name="Sun Q."/>
            <person name="Zhou Y."/>
        </authorList>
    </citation>
    <scope>NUCLEOTIDE SEQUENCE</scope>
    <source>
        <strain evidence="8">CGMCC 4.7201</strain>
    </source>
</reference>
<comment type="caution">
    <text evidence="8">The sequence shown here is derived from an EMBL/GenBank/DDBJ whole genome shotgun (WGS) entry which is preliminary data.</text>
</comment>
<dbReference type="GO" id="GO:0009253">
    <property type="term" value="P:peptidoglycan catabolic process"/>
    <property type="evidence" value="ECO:0007669"/>
    <property type="project" value="InterPro"/>
</dbReference>
<evidence type="ECO:0000256" key="4">
    <source>
        <dbReference type="ARBA" id="ARBA00023316"/>
    </source>
</evidence>
<comment type="catalytic activity">
    <reaction evidence="1">
        <text>Hydrolyzes the link between N-acetylmuramoyl residues and L-amino acid residues in certain cell-wall glycopeptides.</text>
        <dbReference type="EC" id="3.5.1.28"/>
    </reaction>
</comment>
<keyword evidence="3" id="KW-0378">Hydrolase</keyword>
<dbReference type="EC" id="3.5.1.28" evidence="2"/>
<feature type="signal peptide" evidence="6">
    <location>
        <begin position="1"/>
        <end position="32"/>
    </location>
</feature>
<dbReference type="EMBL" id="BMMS01000002">
    <property type="protein sequence ID" value="GGO81569.1"/>
    <property type="molecule type" value="Genomic_DNA"/>
</dbReference>
<dbReference type="AlphaFoldDB" id="A0A918DTM1"/>
<dbReference type="CDD" id="cd06583">
    <property type="entry name" value="PGRP"/>
    <property type="match status" value="1"/>
</dbReference>
<dbReference type="GO" id="GO:0071555">
    <property type="term" value="P:cell wall organization"/>
    <property type="evidence" value="ECO:0007669"/>
    <property type="project" value="UniProtKB-KW"/>
</dbReference>
<gene>
    <name evidence="8" type="ORF">GCM10012280_06150</name>
</gene>
<evidence type="ECO:0000313" key="9">
    <source>
        <dbReference type="Proteomes" id="UP000641932"/>
    </source>
</evidence>
<dbReference type="Proteomes" id="UP000641932">
    <property type="component" value="Unassembled WGS sequence"/>
</dbReference>
<dbReference type="GO" id="GO:0008745">
    <property type="term" value="F:N-acetylmuramoyl-L-alanine amidase activity"/>
    <property type="evidence" value="ECO:0007669"/>
    <property type="project" value="UniProtKB-EC"/>
</dbReference>
<keyword evidence="6" id="KW-0732">Signal</keyword>
<dbReference type="RefSeq" id="WP_189129900.1">
    <property type="nucleotide sequence ID" value="NZ_BMMS01000002.1"/>
</dbReference>
<evidence type="ECO:0000313" key="8">
    <source>
        <dbReference type="EMBL" id="GGO81569.1"/>
    </source>
</evidence>
<dbReference type="FunFam" id="3.40.80.10:FF:000006">
    <property type="entry name" value="N-acetylmuramoyl-L-alanine amidase"/>
    <property type="match status" value="1"/>
</dbReference>
<evidence type="ECO:0000256" key="3">
    <source>
        <dbReference type="ARBA" id="ARBA00022801"/>
    </source>
</evidence>
<dbReference type="Pfam" id="PF01510">
    <property type="entry name" value="Amidase_2"/>
    <property type="match status" value="1"/>
</dbReference>
<proteinExistence type="predicted"/>
<organism evidence="8 9">
    <name type="scientific">Wenjunlia tyrosinilytica</name>
    <dbReference type="NCBI Taxonomy" id="1544741"/>
    <lineage>
        <taxon>Bacteria</taxon>
        <taxon>Bacillati</taxon>
        <taxon>Actinomycetota</taxon>
        <taxon>Actinomycetes</taxon>
        <taxon>Kitasatosporales</taxon>
        <taxon>Streptomycetaceae</taxon>
        <taxon>Wenjunlia</taxon>
    </lineage>
</organism>
<evidence type="ECO:0000256" key="1">
    <source>
        <dbReference type="ARBA" id="ARBA00001561"/>
    </source>
</evidence>
<dbReference type="InterPro" id="IPR002502">
    <property type="entry name" value="Amidase_domain"/>
</dbReference>
<evidence type="ECO:0000259" key="7">
    <source>
        <dbReference type="SMART" id="SM00644"/>
    </source>
</evidence>
<evidence type="ECO:0000256" key="6">
    <source>
        <dbReference type="SAM" id="SignalP"/>
    </source>
</evidence>
<dbReference type="SMART" id="SM00644">
    <property type="entry name" value="Ami_2"/>
    <property type="match status" value="1"/>
</dbReference>
<keyword evidence="4" id="KW-0961">Cell wall biogenesis/degradation</keyword>
<evidence type="ECO:0000256" key="2">
    <source>
        <dbReference type="ARBA" id="ARBA00011901"/>
    </source>
</evidence>
<accession>A0A918DTM1</accession>
<reference evidence="8" key="1">
    <citation type="journal article" date="2014" name="Int. J. Syst. Evol. Microbiol.">
        <title>Complete genome sequence of Corynebacterium casei LMG S-19264T (=DSM 44701T), isolated from a smear-ripened cheese.</title>
        <authorList>
            <consortium name="US DOE Joint Genome Institute (JGI-PGF)"/>
            <person name="Walter F."/>
            <person name="Albersmeier A."/>
            <person name="Kalinowski J."/>
            <person name="Ruckert C."/>
        </authorList>
    </citation>
    <scope>NUCLEOTIDE SEQUENCE</scope>
    <source>
        <strain evidence="8">CGMCC 4.7201</strain>
    </source>
</reference>
<dbReference type="SUPFAM" id="SSF55846">
    <property type="entry name" value="N-acetylmuramoyl-L-alanine amidase-like"/>
    <property type="match status" value="1"/>
</dbReference>
<feature type="domain" description="N-acetylmuramoyl-L-alanine amidase" evidence="7">
    <location>
        <begin position="68"/>
        <end position="206"/>
    </location>
</feature>
<dbReference type="PANTHER" id="PTHR30417">
    <property type="entry name" value="N-ACETYLMURAMOYL-L-ALANINE AMIDASE AMID"/>
    <property type="match status" value="1"/>
</dbReference>
<dbReference type="Gene3D" id="3.40.80.10">
    <property type="entry name" value="Peptidoglycan recognition protein-like"/>
    <property type="match status" value="1"/>
</dbReference>
<name>A0A918DTM1_9ACTN</name>
<dbReference type="PANTHER" id="PTHR30417:SF1">
    <property type="entry name" value="N-ACETYLMURAMOYL-L-ALANINE AMIDASE AMID"/>
    <property type="match status" value="1"/>
</dbReference>
<protein>
    <recommendedName>
        <fullName evidence="2">N-acetylmuramoyl-L-alanine amidase</fullName>
        <ecNumber evidence="2">3.5.1.28</ecNumber>
    </recommendedName>
</protein>
<keyword evidence="9" id="KW-1185">Reference proteome</keyword>
<evidence type="ECO:0000256" key="5">
    <source>
        <dbReference type="SAM" id="MobiDB-lite"/>
    </source>
</evidence>
<feature type="chain" id="PRO_5037517286" description="N-acetylmuramoyl-L-alanine amidase" evidence="6">
    <location>
        <begin position="33"/>
        <end position="445"/>
    </location>
</feature>
<dbReference type="GO" id="GO:0009254">
    <property type="term" value="P:peptidoglycan turnover"/>
    <property type="evidence" value="ECO:0007669"/>
    <property type="project" value="TreeGrafter"/>
</dbReference>